<evidence type="ECO:0000256" key="1">
    <source>
        <dbReference type="SAM" id="SignalP"/>
    </source>
</evidence>
<dbReference type="Pfam" id="PF07007">
    <property type="entry name" value="LprI"/>
    <property type="match status" value="1"/>
</dbReference>
<dbReference type="PANTHER" id="PTHR39176">
    <property type="entry name" value="PERIPLASMIC PROTEIN-RELATED"/>
    <property type="match status" value="1"/>
</dbReference>
<dbReference type="InterPro" id="IPR009739">
    <property type="entry name" value="LprI-like_N"/>
</dbReference>
<feature type="signal peptide" evidence="1">
    <location>
        <begin position="1"/>
        <end position="27"/>
    </location>
</feature>
<reference evidence="3" key="1">
    <citation type="submission" date="2020-08" db="EMBL/GenBank/DDBJ databases">
        <title>Novel species isolated from subtropical streams in China.</title>
        <authorList>
            <person name="Lu H."/>
        </authorList>
    </citation>
    <scope>NUCLEOTIDE SEQUENCE</scope>
    <source>
        <strain evidence="3">LX22W</strain>
    </source>
</reference>
<protein>
    <submittedName>
        <fullName evidence="3">DUF1311 domain-containing protein</fullName>
    </submittedName>
</protein>
<feature type="domain" description="Lysozyme inhibitor LprI-like N-terminal" evidence="2">
    <location>
        <begin position="37"/>
        <end position="135"/>
    </location>
</feature>
<accession>A0A923HNF8</accession>
<evidence type="ECO:0000313" key="3">
    <source>
        <dbReference type="EMBL" id="MBC3881608.1"/>
    </source>
</evidence>
<keyword evidence="4" id="KW-1185">Reference proteome</keyword>
<sequence length="141" mass="15780">MKKSLLTIVITAAFGAALSLTSINGLAAEQSADPCKTQANTLEINECGKQELAKKDKELNAAYQQLMKKLAPADKSDDTKYAEVKKQLIEAQKNWIKYRDADCSAKYTLYEQGSIRGIVHLSCLREKTEQRTKELLNWDPV</sequence>
<dbReference type="PANTHER" id="PTHR39176:SF1">
    <property type="entry name" value="PERIPLASMIC PROTEIN"/>
    <property type="match status" value="1"/>
</dbReference>
<evidence type="ECO:0000259" key="2">
    <source>
        <dbReference type="Pfam" id="PF07007"/>
    </source>
</evidence>
<proteinExistence type="predicted"/>
<dbReference type="Proteomes" id="UP000627446">
    <property type="component" value="Unassembled WGS sequence"/>
</dbReference>
<organism evidence="3 4">
    <name type="scientific">Undibacterium nitidum</name>
    <dbReference type="NCBI Taxonomy" id="2762298"/>
    <lineage>
        <taxon>Bacteria</taxon>
        <taxon>Pseudomonadati</taxon>
        <taxon>Pseudomonadota</taxon>
        <taxon>Betaproteobacteria</taxon>
        <taxon>Burkholderiales</taxon>
        <taxon>Oxalobacteraceae</taxon>
        <taxon>Undibacterium</taxon>
    </lineage>
</organism>
<dbReference type="EMBL" id="JACOFZ010000002">
    <property type="protein sequence ID" value="MBC3881608.1"/>
    <property type="molecule type" value="Genomic_DNA"/>
</dbReference>
<evidence type="ECO:0000313" key="4">
    <source>
        <dbReference type="Proteomes" id="UP000627446"/>
    </source>
</evidence>
<feature type="chain" id="PRO_5037341426" evidence="1">
    <location>
        <begin position="28"/>
        <end position="141"/>
    </location>
</feature>
<dbReference type="Gene3D" id="1.20.1270.180">
    <property type="match status" value="1"/>
</dbReference>
<dbReference type="RefSeq" id="WP_186915895.1">
    <property type="nucleotide sequence ID" value="NZ_JACOFZ010000002.1"/>
</dbReference>
<gene>
    <name evidence="3" type="ORF">H8K36_09510</name>
</gene>
<keyword evidence="1" id="KW-0732">Signal</keyword>
<dbReference type="AlphaFoldDB" id="A0A923HNF8"/>
<comment type="caution">
    <text evidence="3">The sequence shown here is derived from an EMBL/GenBank/DDBJ whole genome shotgun (WGS) entry which is preliminary data.</text>
</comment>
<name>A0A923HNF8_9BURK</name>